<dbReference type="Pfam" id="PF03351">
    <property type="entry name" value="DOMON"/>
    <property type="match status" value="1"/>
</dbReference>
<dbReference type="InterPro" id="IPR038717">
    <property type="entry name" value="Tc1-like_DDE_dom"/>
</dbReference>
<dbReference type="CDD" id="cd09631">
    <property type="entry name" value="DOMON_DOH"/>
    <property type="match status" value="1"/>
</dbReference>
<dbReference type="PANTHER" id="PTHR10157">
    <property type="entry name" value="DOPAMINE BETA HYDROXYLASE RELATED"/>
    <property type="match status" value="1"/>
</dbReference>
<dbReference type="SUPFAM" id="SSF49742">
    <property type="entry name" value="PHM/PNGase F"/>
    <property type="match status" value="2"/>
</dbReference>
<evidence type="ECO:0000313" key="12">
    <source>
        <dbReference type="Proteomes" id="UP000069940"/>
    </source>
</evidence>
<dbReference type="RefSeq" id="XP_062714211.1">
    <property type="nucleotide sequence ID" value="XM_062858227.1"/>
</dbReference>
<evidence type="ECO:0000256" key="1">
    <source>
        <dbReference type="ARBA" id="ARBA00004123"/>
    </source>
</evidence>
<evidence type="ECO:0000256" key="5">
    <source>
        <dbReference type="SAM" id="MobiDB-lite"/>
    </source>
</evidence>
<dbReference type="InterPro" id="IPR000945">
    <property type="entry name" value="DBH-like"/>
</dbReference>
<name>A0ABM1YHH9_AEDAL</name>
<dbReference type="GeneID" id="109410572"/>
<accession>A0ABM1YHH9</accession>
<dbReference type="Proteomes" id="UP000069940">
    <property type="component" value="Unassembled WGS sequence"/>
</dbReference>
<evidence type="ECO:0000256" key="6">
    <source>
        <dbReference type="SAM" id="Phobius"/>
    </source>
</evidence>
<evidence type="ECO:0000259" key="8">
    <source>
        <dbReference type="Pfam" id="PF03351"/>
    </source>
</evidence>
<keyword evidence="6" id="KW-1133">Transmembrane helix</keyword>
<dbReference type="InterPro" id="IPR008977">
    <property type="entry name" value="PHM/PNGase_F_dom_sf"/>
</dbReference>
<dbReference type="Gene3D" id="2.60.120.310">
    <property type="entry name" value="Copper type II, ascorbate-dependent monooxygenase, N-terminal domain"/>
    <property type="match status" value="1"/>
</dbReference>
<dbReference type="InterPro" id="IPR036939">
    <property type="entry name" value="Cu2_ascorb_mOase_N_sf"/>
</dbReference>
<feature type="domain" description="Copper type II ascorbate-dependent monooxygenase C-terminal" evidence="9">
    <location>
        <begin position="589"/>
        <end position="734"/>
    </location>
</feature>
<dbReference type="Gene3D" id="2.60.120.230">
    <property type="match status" value="1"/>
</dbReference>
<dbReference type="InterPro" id="IPR036397">
    <property type="entry name" value="RNaseH_sf"/>
</dbReference>
<dbReference type="PANTHER" id="PTHR10157:SF40">
    <property type="entry name" value="MOXD1 HOMOLOG 2"/>
    <property type="match status" value="1"/>
</dbReference>
<feature type="domain" description="Tc1-like transposase DDE" evidence="10">
    <location>
        <begin position="180"/>
        <end position="290"/>
    </location>
</feature>
<dbReference type="Pfam" id="PF03712">
    <property type="entry name" value="Cu2_monoox_C"/>
    <property type="match status" value="1"/>
</dbReference>
<comment type="subcellular location">
    <subcellularLocation>
        <location evidence="1">Nucleus</location>
    </subcellularLocation>
</comment>
<proteinExistence type="inferred from homology"/>
<feature type="domain" description="DOMON" evidence="8">
    <location>
        <begin position="323"/>
        <end position="386"/>
    </location>
</feature>
<evidence type="ECO:0000259" key="10">
    <source>
        <dbReference type="Pfam" id="PF13358"/>
    </source>
</evidence>
<feature type="domain" description="Copper type II ascorbate-dependent monooxygenase N-terminal" evidence="7">
    <location>
        <begin position="433"/>
        <end position="561"/>
    </location>
</feature>
<comment type="similarity">
    <text evidence="2">Belongs to the copper type II ascorbate-dependent monooxygenase family.</text>
</comment>
<feature type="transmembrane region" description="Helical" evidence="6">
    <location>
        <begin position="936"/>
        <end position="953"/>
    </location>
</feature>
<evidence type="ECO:0008006" key="13">
    <source>
        <dbReference type="Google" id="ProtNLM"/>
    </source>
</evidence>
<dbReference type="Pfam" id="PF13358">
    <property type="entry name" value="DDE_3"/>
    <property type="match status" value="1"/>
</dbReference>
<dbReference type="SUPFAM" id="SSF46689">
    <property type="entry name" value="Homeodomain-like"/>
    <property type="match status" value="1"/>
</dbReference>
<sequence length="954" mass="108127">MKEYRDVVVKLFARGERPGDIFRRLKSHGVKRDFIYYTIRRYRETGSTKDRVKSGRPRSARTPAAIKVVRERIRRNMNRSIRKTDADLNVSIRTAHNIMTKDLGYKPYKKRKVHGLTEATTKKRLDRSKLILSRHAVQEFVFSDEKLFVLQQPHNAQNDRLWAPTLASIPPSQINIPRFQSAASVMVWGAVSRRGKLPLVFIEKNVKINAAYYKTEVLEKVVAPALRGLYGNDHYVFQQDGAPAHTANIVQAWCRENLTDFLDKTLWPPSSPDLNPLDFYVWSYMLAKQSEHRISPPSPSTKQQNRLTNASGLFFFLSPSLPQDRHVKKNSDGKPVVDSSQDYVLLLGYENQTHTVLRFKRKLDTCDVAYDVPITNDTMRVIYMYHDEEPRGSQYAPGSLPDPAEAFKQARSLFLTQRVNQSPIKLDARMKIMELRNQDVELPSEGYTLHWCKVFKLSDINRKHHLIRYEPVFDSASSVPFLNHIILHECQGSSPDLEILSRDAGRACYKVDREILTCNSIAAAWTRGSEGFSFPAEVGYPMDSNQARFFLMETHYSNPTEELSTVKSKLMVDSSGLKIYYTSSLRSQDAGVLSIGMDPSWRHIIPPGQEHVLSEGHCVGECTRKAFPRDGINVFAVMMKTHQIGRQIKLRQIRYREELMPIAHDKSIDYNYQEYRRLDSPVKVLPGDRLIAECIYDSSKRAAITLGGLTAREETCLVLTLYYPRQKELTTCHSLPSLPTVLHSLGIDTLVPGSNPVRIGLPMELAGMTLETRLISYDWQNNFKSFQLATRKGSFKPLCWSAKNHPLPGTESLEGYPPNITKSYKVPRSCSFLRSPLSGTNPSLGNVSFQNRNRYLTEAESKAADSNKAGRHYPPAADDIELTDDDDDENSIDQDGNNVIEGAARSKVSRSSVTELMGLSGGSKLTGALLLRSQMMVAYLLFIIFLNSFRIAAA</sequence>
<dbReference type="InterPro" id="IPR045266">
    <property type="entry name" value="DOH_DOMON"/>
</dbReference>
<dbReference type="InterPro" id="IPR024548">
    <property type="entry name" value="Cu2_monoox_C"/>
</dbReference>
<keyword evidence="6" id="KW-0812">Transmembrane</keyword>
<evidence type="ECO:0000256" key="2">
    <source>
        <dbReference type="ARBA" id="ARBA00010676"/>
    </source>
</evidence>
<evidence type="ECO:0000313" key="11">
    <source>
        <dbReference type="EnsemblMetazoa" id="AALFPA23_009197.P12621"/>
    </source>
</evidence>
<evidence type="ECO:0000256" key="4">
    <source>
        <dbReference type="ARBA" id="ARBA00023180"/>
    </source>
</evidence>
<dbReference type="InterPro" id="IPR014784">
    <property type="entry name" value="Cu2_ascorb_mOase-like_C"/>
</dbReference>
<keyword evidence="12" id="KW-1185">Reference proteome</keyword>
<dbReference type="Pfam" id="PF01082">
    <property type="entry name" value="Cu2_monooxygen"/>
    <property type="match status" value="1"/>
</dbReference>
<feature type="region of interest" description="Disordered" evidence="5">
    <location>
        <begin position="860"/>
        <end position="896"/>
    </location>
</feature>
<dbReference type="EnsemblMetazoa" id="AALFPA23_009197.R12621">
    <property type="protein sequence ID" value="AALFPA23_009197.P12621"/>
    <property type="gene ID" value="AALFPA23_009197"/>
</dbReference>
<keyword evidence="4" id="KW-0325">Glycoprotein</keyword>
<keyword evidence="6" id="KW-0472">Membrane</keyword>
<protein>
    <recommendedName>
        <fullName evidence="13">DOMON domain-containing protein</fullName>
    </recommendedName>
</protein>
<dbReference type="Gene3D" id="3.30.420.10">
    <property type="entry name" value="Ribonuclease H-like superfamily/Ribonuclease H"/>
    <property type="match status" value="1"/>
</dbReference>
<keyword evidence="3" id="KW-1015">Disulfide bond</keyword>
<organism evidence="11 12">
    <name type="scientific">Aedes albopictus</name>
    <name type="common">Asian tiger mosquito</name>
    <name type="synonym">Stegomyia albopicta</name>
    <dbReference type="NCBI Taxonomy" id="7160"/>
    <lineage>
        <taxon>Eukaryota</taxon>
        <taxon>Metazoa</taxon>
        <taxon>Ecdysozoa</taxon>
        <taxon>Arthropoda</taxon>
        <taxon>Hexapoda</taxon>
        <taxon>Insecta</taxon>
        <taxon>Pterygota</taxon>
        <taxon>Neoptera</taxon>
        <taxon>Endopterygota</taxon>
        <taxon>Diptera</taxon>
        <taxon>Nematocera</taxon>
        <taxon>Culicoidea</taxon>
        <taxon>Culicidae</taxon>
        <taxon>Culicinae</taxon>
        <taxon>Aedini</taxon>
        <taxon>Aedes</taxon>
        <taxon>Stegomyia</taxon>
    </lineage>
</organism>
<feature type="compositionally biased region" description="Acidic residues" evidence="5">
    <location>
        <begin position="878"/>
        <end position="892"/>
    </location>
</feature>
<dbReference type="InterPro" id="IPR000323">
    <property type="entry name" value="Cu2_ascorb_mOase_N"/>
</dbReference>
<reference evidence="12" key="1">
    <citation type="journal article" date="2015" name="Proc. Natl. Acad. Sci. U.S.A.">
        <title>Genome sequence of the Asian Tiger mosquito, Aedes albopictus, reveals insights into its biology, genetics, and evolution.</title>
        <authorList>
            <person name="Chen X.G."/>
            <person name="Jiang X."/>
            <person name="Gu J."/>
            <person name="Xu M."/>
            <person name="Wu Y."/>
            <person name="Deng Y."/>
            <person name="Zhang C."/>
            <person name="Bonizzoni M."/>
            <person name="Dermauw W."/>
            <person name="Vontas J."/>
            <person name="Armbruster P."/>
            <person name="Huang X."/>
            <person name="Yang Y."/>
            <person name="Zhang H."/>
            <person name="He W."/>
            <person name="Peng H."/>
            <person name="Liu Y."/>
            <person name="Wu K."/>
            <person name="Chen J."/>
            <person name="Lirakis M."/>
            <person name="Topalis P."/>
            <person name="Van Leeuwen T."/>
            <person name="Hall A.B."/>
            <person name="Jiang X."/>
            <person name="Thorpe C."/>
            <person name="Mueller R.L."/>
            <person name="Sun C."/>
            <person name="Waterhouse R.M."/>
            <person name="Yan G."/>
            <person name="Tu Z.J."/>
            <person name="Fang X."/>
            <person name="James A.A."/>
        </authorList>
    </citation>
    <scope>NUCLEOTIDE SEQUENCE [LARGE SCALE GENOMIC DNA]</scope>
    <source>
        <strain evidence="12">Foshan</strain>
    </source>
</reference>
<evidence type="ECO:0000259" key="9">
    <source>
        <dbReference type="Pfam" id="PF03712"/>
    </source>
</evidence>
<evidence type="ECO:0000259" key="7">
    <source>
        <dbReference type="Pfam" id="PF01082"/>
    </source>
</evidence>
<dbReference type="InterPro" id="IPR009057">
    <property type="entry name" value="Homeodomain-like_sf"/>
</dbReference>
<evidence type="ECO:0000256" key="3">
    <source>
        <dbReference type="ARBA" id="ARBA00023157"/>
    </source>
</evidence>
<reference evidence="11" key="2">
    <citation type="submission" date="2025-05" db="UniProtKB">
        <authorList>
            <consortium name="EnsemblMetazoa"/>
        </authorList>
    </citation>
    <scope>IDENTIFICATION</scope>
    <source>
        <strain evidence="11">Foshan</strain>
    </source>
</reference>
<dbReference type="InterPro" id="IPR005018">
    <property type="entry name" value="DOMON_domain"/>
</dbReference>